<gene>
    <name evidence="1" type="ORF">A2431_00865</name>
</gene>
<accession>A0A1G2V2E8</accession>
<dbReference type="AlphaFoldDB" id="A0A1G2V2E8"/>
<sequence>MEISTISGELSTKLATKEGLKFVLDIWLDNKEFKPVLTLAIGEMKHSRLLGRQQSFFECLGNYRHVEMGPIWGTDGKNTDGGGSVRIRKDILIFFSDSAGLDRYNKHLVERMFTHLMQVFGVYAFKLL</sequence>
<organism evidence="1 2">
    <name type="scientific">Candidatus Zambryskibacteria bacterium RIFOXYC1_FULL_39_10</name>
    <dbReference type="NCBI Taxonomy" id="1802779"/>
    <lineage>
        <taxon>Bacteria</taxon>
        <taxon>Candidatus Zambryskiibacteriota</taxon>
    </lineage>
</organism>
<evidence type="ECO:0000313" key="2">
    <source>
        <dbReference type="Proteomes" id="UP000177697"/>
    </source>
</evidence>
<evidence type="ECO:0000313" key="1">
    <source>
        <dbReference type="EMBL" id="OHB15799.1"/>
    </source>
</evidence>
<comment type="caution">
    <text evidence="1">The sequence shown here is derived from an EMBL/GenBank/DDBJ whole genome shotgun (WGS) entry which is preliminary data.</text>
</comment>
<name>A0A1G2V2E8_9BACT</name>
<dbReference type="Proteomes" id="UP000177697">
    <property type="component" value="Unassembled WGS sequence"/>
</dbReference>
<protein>
    <submittedName>
        <fullName evidence="1">Uncharacterized protein</fullName>
    </submittedName>
</protein>
<dbReference type="EMBL" id="MHWW01000005">
    <property type="protein sequence ID" value="OHB15799.1"/>
    <property type="molecule type" value="Genomic_DNA"/>
</dbReference>
<proteinExistence type="predicted"/>
<reference evidence="1 2" key="1">
    <citation type="journal article" date="2016" name="Nat. Commun.">
        <title>Thousands of microbial genomes shed light on interconnected biogeochemical processes in an aquifer system.</title>
        <authorList>
            <person name="Anantharaman K."/>
            <person name="Brown C.T."/>
            <person name="Hug L.A."/>
            <person name="Sharon I."/>
            <person name="Castelle C.J."/>
            <person name="Probst A.J."/>
            <person name="Thomas B.C."/>
            <person name="Singh A."/>
            <person name="Wilkins M.J."/>
            <person name="Karaoz U."/>
            <person name="Brodie E.L."/>
            <person name="Williams K.H."/>
            <person name="Hubbard S.S."/>
            <person name="Banfield J.F."/>
        </authorList>
    </citation>
    <scope>NUCLEOTIDE SEQUENCE [LARGE SCALE GENOMIC DNA]</scope>
</reference>